<dbReference type="RefSeq" id="WP_139446221.1">
    <property type="nucleotide sequence ID" value="NZ_VDMB01000002.1"/>
</dbReference>
<evidence type="ECO:0000256" key="1">
    <source>
        <dbReference type="SAM" id="SignalP"/>
    </source>
</evidence>
<dbReference type="InterPro" id="IPR042095">
    <property type="entry name" value="SUMF_sf"/>
</dbReference>
<dbReference type="InterPro" id="IPR016187">
    <property type="entry name" value="CTDL_fold"/>
</dbReference>
<dbReference type="GO" id="GO:0120147">
    <property type="term" value="F:formylglycine-generating oxidase activity"/>
    <property type="evidence" value="ECO:0007669"/>
    <property type="project" value="TreeGrafter"/>
</dbReference>
<dbReference type="Proteomes" id="UP000321899">
    <property type="component" value="Unassembled WGS sequence"/>
</dbReference>
<gene>
    <name evidence="3" type="ORF">FIM25_03210</name>
</gene>
<feature type="chain" id="PRO_5024419646" evidence="1">
    <location>
        <begin position="26"/>
        <end position="284"/>
    </location>
</feature>
<proteinExistence type="predicted"/>
<feature type="signal peptide" evidence="1">
    <location>
        <begin position="1"/>
        <end position="25"/>
    </location>
</feature>
<protein>
    <submittedName>
        <fullName evidence="3">Formylglycine-generating enzyme family protein</fullName>
    </submittedName>
</protein>
<feature type="domain" description="Sulfatase-modifying factor enzyme-like" evidence="2">
    <location>
        <begin position="36"/>
        <end position="282"/>
    </location>
</feature>
<dbReference type="Gene3D" id="3.90.1580.10">
    <property type="entry name" value="paralog of FGE (formylglycine-generating enzyme)"/>
    <property type="match status" value="1"/>
</dbReference>
<accession>A0A5Q4VDZ5</accession>
<dbReference type="InterPro" id="IPR051043">
    <property type="entry name" value="Sulfatase_Mod_Factor_Kinase"/>
</dbReference>
<reference evidence="3 4" key="1">
    <citation type="submission" date="2019-06" db="EMBL/GenBank/DDBJ databases">
        <title>Desulfobotulus mexicanus sp. nov., a novel sulfate-reducing bacterium isolated from the sediment of an alkaline crater lake in Mexico.</title>
        <authorList>
            <person name="Hirschler-Rea A."/>
        </authorList>
    </citation>
    <scope>NUCLEOTIDE SEQUENCE [LARGE SCALE GENOMIC DNA]</scope>
    <source>
        <strain evidence="3 4">PAR22N</strain>
    </source>
</reference>
<sequence>MPLSYHKKILQSLFLLSLLCLKAHGSGTFINSVEMEFVLIPPGSFSMGSPATEKGRNWDEALHTVHITRAFYISTTVVTQKQWFDVMRTTPSSAQSCGGDCPVENVSWNDALQFLQQLNAMEGSRSYRLPTEAEWEYAARAGTQTAFFNGPIHETTCIPLDPVLNESGWYCGNSGQSYPAHGFSIKPVALKKPNAFGLYDVHGNVMEWCLDACNNRSSFSRRAGVFTDTYENDIKDPLSRRGSHRVVRGGAFFQSPEHSRSANRMAFHPDVKRSYIGFRVVRMQ</sequence>
<dbReference type="OrthoDB" id="9768004at2"/>
<evidence type="ECO:0000313" key="4">
    <source>
        <dbReference type="Proteomes" id="UP000321899"/>
    </source>
</evidence>
<keyword evidence="4" id="KW-1185">Reference proteome</keyword>
<dbReference type="InterPro" id="IPR005532">
    <property type="entry name" value="SUMF_dom"/>
</dbReference>
<organism evidence="3 4">
    <name type="scientific">Desulfobotulus mexicanus</name>
    <dbReference type="NCBI Taxonomy" id="2586642"/>
    <lineage>
        <taxon>Bacteria</taxon>
        <taxon>Pseudomonadati</taxon>
        <taxon>Thermodesulfobacteriota</taxon>
        <taxon>Desulfobacteria</taxon>
        <taxon>Desulfobacterales</taxon>
        <taxon>Desulfobacteraceae</taxon>
        <taxon>Desulfobotulus</taxon>
    </lineage>
</organism>
<name>A0A5Q4VDZ5_9BACT</name>
<evidence type="ECO:0000313" key="3">
    <source>
        <dbReference type="EMBL" id="TYT75919.1"/>
    </source>
</evidence>
<comment type="caution">
    <text evidence="3">The sequence shown here is derived from an EMBL/GenBank/DDBJ whole genome shotgun (WGS) entry which is preliminary data.</text>
</comment>
<dbReference type="EMBL" id="VDMB01000002">
    <property type="protein sequence ID" value="TYT75919.1"/>
    <property type="molecule type" value="Genomic_DNA"/>
</dbReference>
<dbReference type="PANTHER" id="PTHR23150">
    <property type="entry name" value="SULFATASE MODIFYING FACTOR 1, 2"/>
    <property type="match status" value="1"/>
</dbReference>
<dbReference type="PANTHER" id="PTHR23150:SF19">
    <property type="entry name" value="FORMYLGLYCINE-GENERATING ENZYME"/>
    <property type="match status" value="1"/>
</dbReference>
<dbReference type="Pfam" id="PF03781">
    <property type="entry name" value="FGE-sulfatase"/>
    <property type="match status" value="1"/>
</dbReference>
<keyword evidence="1" id="KW-0732">Signal</keyword>
<evidence type="ECO:0000259" key="2">
    <source>
        <dbReference type="Pfam" id="PF03781"/>
    </source>
</evidence>
<dbReference type="AlphaFoldDB" id="A0A5Q4VDZ5"/>
<dbReference type="SUPFAM" id="SSF56436">
    <property type="entry name" value="C-type lectin-like"/>
    <property type="match status" value="1"/>
</dbReference>